<evidence type="ECO:0000313" key="3">
    <source>
        <dbReference type="Proteomes" id="UP001055115"/>
    </source>
</evidence>
<feature type="region of interest" description="Disordered" evidence="1">
    <location>
        <begin position="43"/>
        <end position="63"/>
    </location>
</feature>
<name>A0AA37LDV6_9PEZI</name>
<organism evidence="2 3">
    <name type="scientific">Colletotrichum spaethianum</name>
    <dbReference type="NCBI Taxonomy" id="700344"/>
    <lineage>
        <taxon>Eukaryota</taxon>
        <taxon>Fungi</taxon>
        <taxon>Dikarya</taxon>
        <taxon>Ascomycota</taxon>
        <taxon>Pezizomycotina</taxon>
        <taxon>Sordariomycetes</taxon>
        <taxon>Hypocreomycetidae</taxon>
        <taxon>Glomerellales</taxon>
        <taxon>Glomerellaceae</taxon>
        <taxon>Colletotrichum</taxon>
        <taxon>Colletotrichum spaethianum species complex</taxon>
    </lineage>
</organism>
<evidence type="ECO:0000313" key="2">
    <source>
        <dbReference type="EMBL" id="GKT42432.1"/>
    </source>
</evidence>
<comment type="caution">
    <text evidence="2">The sequence shown here is derived from an EMBL/GenBank/DDBJ whole genome shotgun (WGS) entry which is preliminary data.</text>
</comment>
<dbReference type="EMBL" id="BQXU01000005">
    <property type="protein sequence ID" value="GKT42432.1"/>
    <property type="molecule type" value="Genomic_DNA"/>
</dbReference>
<gene>
    <name evidence="2" type="ORF">ColSpa_02613</name>
</gene>
<proteinExistence type="predicted"/>
<keyword evidence="3" id="KW-1185">Reference proteome</keyword>
<sequence>MSSPSTAAARASLNICRVPSLPPPPPTETESLASLKHRGPVATDLPALTAPRPPPKAHSDFTLFPSSRRGLAAWTGGRC</sequence>
<dbReference type="RefSeq" id="XP_049124782.1">
    <property type="nucleotide sequence ID" value="XM_049268825.1"/>
</dbReference>
<dbReference type="AlphaFoldDB" id="A0AA37LDV6"/>
<protein>
    <submittedName>
        <fullName evidence="2">Uncharacterized protein</fullName>
    </submittedName>
</protein>
<accession>A0AA37LDV6</accession>
<reference evidence="2 3" key="1">
    <citation type="submission" date="2022-03" db="EMBL/GenBank/DDBJ databases">
        <title>Genome data of Colletotrichum spp.</title>
        <authorList>
            <person name="Utami Y.D."/>
            <person name="Hiruma K."/>
        </authorList>
    </citation>
    <scope>NUCLEOTIDE SEQUENCE [LARGE SCALE GENOMIC DNA]</scope>
    <source>
        <strain evidence="2 3">MAFF 239500</strain>
    </source>
</reference>
<dbReference type="Proteomes" id="UP001055115">
    <property type="component" value="Unassembled WGS sequence"/>
</dbReference>
<evidence type="ECO:0000256" key="1">
    <source>
        <dbReference type="SAM" id="MobiDB-lite"/>
    </source>
</evidence>
<dbReference type="GeneID" id="73323415"/>